<evidence type="ECO:0000256" key="3">
    <source>
        <dbReference type="ARBA" id="ARBA00022801"/>
    </source>
</evidence>
<keyword evidence="4" id="KW-0269">Exonuclease</keyword>
<evidence type="ECO:0000313" key="9">
    <source>
        <dbReference type="Proteomes" id="UP000327044"/>
    </source>
</evidence>
<dbReference type="InParanoid" id="A0A1Y1KZJ3"/>
<proteinExistence type="inferred from homology"/>
<dbReference type="InterPro" id="IPR013520">
    <property type="entry name" value="Ribonucl_H"/>
</dbReference>
<dbReference type="EMBL" id="GEZM01068658">
    <property type="protein sequence ID" value="JAV66822.1"/>
    <property type="molecule type" value="Transcribed_RNA"/>
</dbReference>
<dbReference type="Gene3D" id="3.30.420.10">
    <property type="entry name" value="Ribonuclease H-like superfamily/Ribonuclease H"/>
    <property type="match status" value="1"/>
</dbReference>
<evidence type="ECO:0000256" key="4">
    <source>
        <dbReference type="ARBA" id="ARBA00022839"/>
    </source>
</evidence>
<dbReference type="Pfam" id="PF00929">
    <property type="entry name" value="RNase_T"/>
    <property type="match status" value="1"/>
</dbReference>
<dbReference type="GO" id="GO:0000175">
    <property type="term" value="F:3'-5'-RNA exonuclease activity"/>
    <property type="evidence" value="ECO:0007669"/>
    <property type="project" value="InterPro"/>
</dbReference>
<evidence type="ECO:0000256" key="2">
    <source>
        <dbReference type="ARBA" id="ARBA00022722"/>
    </source>
</evidence>
<dbReference type="AlphaFoldDB" id="A0A1Y1KZJ3"/>
<sequence length="208" mass="23978">MMLRNTIKGLLSFVNSGSLKRPMSTISPLQSHRIVWIDMEMTGLDIEKDRIMEIACIVTDGNLNVVAEGPNVILNVPKDILENMNGWCLKQHNKTGLTESSLNSKITAEIAETELLNFISNHVVEKCSPLAGNSVYMDRLFLRKFMPRVDSYLHYRIVDVSSIKELCRIWNRDVYKNAPTKTLEHRALQDIRESIQELQFYKMNFFNL</sequence>
<dbReference type="InterPro" id="IPR012337">
    <property type="entry name" value="RNaseH-like_sf"/>
</dbReference>
<dbReference type="SMART" id="SM00479">
    <property type="entry name" value="EXOIII"/>
    <property type="match status" value="1"/>
</dbReference>
<reference evidence="8 9" key="2">
    <citation type="journal article" date="2018" name="Elife">
        <title>Firefly genomes illuminate parallel origins of bioluminescence in beetles.</title>
        <authorList>
            <person name="Fallon T.R."/>
            <person name="Lower S.E."/>
            <person name="Chang C.H."/>
            <person name="Bessho-Uehara M."/>
            <person name="Martin G.J."/>
            <person name="Bewick A.J."/>
            <person name="Behringer M."/>
            <person name="Debat H.J."/>
            <person name="Wong I."/>
            <person name="Day J.C."/>
            <person name="Suvorov A."/>
            <person name="Silva C.J."/>
            <person name="Stanger-Hall K.F."/>
            <person name="Hall D.W."/>
            <person name="Schmitz R.J."/>
            <person name="Nelson D.R."/>
            <person name="Lewis S.M."/>
            <person name="Shigenobu S."/>
            <person name="Bybee S.M."/>
            <person name="Larracuente A.M."/>
            <person name="Oba Y."/>
            <person name="Weng J.K."/>
        </authorList>
    </citation>
    <scope>NUCLEOTIDE SEQUENCE [LARGE SCALE GENOMIC DNA]</scope>
    <source>
        <strain evidence="8">1611_PpyrPB1</strain>
        <tissue evidence="8">Whole body</tissue>
    </source>
</reference>
<dbReference type="FunCoup" id="A0A1Y1KZJ3">
    <property type="interactions" value="2229"/>
</dbReference>
<evidence type="ECO:0000256" key="5">
    <source>
        <dbReference type="ARBA" id="ARBA00072681"/>
    </source>
</evidence>
<name>A0A1Y1KZJ3_PHOPY</name>
<gene>
    <name evidence="8" type="ORF">PPYR_04010</name>
</gene>
<evidence type="ECO:0000256" key="1">
    <source>
        <dbReference type="ARBA" id="ARBA00009921"/>
    </source>
</evidence>
<dbReference type="FunFam" id="3.30.420.10:FF:000003">
    <property type="entry name" value="Oligoribonuclease"/>
    <property type="match status" value="1"/>
</dbReference>
<evidence type="ECO:0000259" key="6">
    <source>
        <dbReference type="SMART" id="SM00479"/>
    </source>
</evidence>
<dbReference type="PANTHER" id="PTHR11046">
    <property type="entry name" value="OLIGORIBONUCLEASE, MITOCHONDRIAL"/>
    <property type="match status" value="1"/>
</dbReference>
<comment type="similarity">
    <text evidence="1">Belongs to the oligoribonuclease family.</text>
</comment>
<keyword evidence="2" id="KW-0540">Nuclease</keyword>
<dbReference type="InterPro" id="IPR022894">
    <property type="entry name" value="Oligoribonuclease"/>
</dbReference>
<dbReference type="GO" id="GO:0005739">
    <property type="term" value="C:mitochondrion"/>
    <property type="evidence" value="ECO:0007669"/>
    <property type="project" value="TreeGrafter"/>
</dbReference>
<reference evidence="8" key="3">
    <citation type="submission" date="2019-08" db="EMBL/GenBank/DDBJ databases">
        <authorList>
            <consortium name="Photinus pyralis genome working group"/>
            <person name="Fallon T.R."/>
            <person name="Sander Lower S.E."/>
            <person name="Weng J.-K."/>
        </authorList>
    </citation>
    <scope>NUCLEOTIDE SEQUENCE</scope>
    <source>
        <strain evidence="8">1611_PpyrPB1</strain>
        <tissue evidence="8">Whole body</tissue>
    </source>
</reference>
<reference evidence="7" key="1">
    <citation type="journal article" date="2016" name="Sci. Rep.">
        <title>Molecular characterization of firefly nuptial gifts: a multi-omics approach sheds light on postcopulatory sexual selection.</title>
        <authorList>
            <person name="Al-Wathiqui N."/>
            <person name="Fallon T.R."/>
            <person name="South A."/>
            <person name="Weng J.K."/>
            <person name="Lewis S.M."/>
        </authorList>
    </citation>
    <scope>NUCLEOTIDE SEQUENCE</scope>
</reference>
<dbReference type="InterPro" id="IPR036397">
    <property type="entry name" value="RNaseH_sf"/>
</dbReference>
<organism evidence="7">
    <name type="scientific">Photinus pyralis</name>
    <name type="common">Common eastern firefly</name>
    <name type="synonym">Lampyris pyralis</name>
    <dbReference type="NCBI Taxonomy" id="7054"/>
    <lineage>
        <taxon>Eukaryota</taxon>
        <taxon>Metazoa</taxon>
        <taxon>Ecdysozoa</taxon>
        <taxon>Arthropoda</taxon>
        <taxon>Hexapoda</taxon>
        <taxon>Insecta</taxon>
        <taxon>Pterygota</taxon>
        <taxon>Neoptera</taxon>
        <taxon>Endopterygota</taxon>
        <taxon>Coleoptera</taxon>
        <taxon>Polyphaga</taxon>
        <taxon>Elateriformia</taxon>
        <taxon>Elateroidea</taxon>
        <taxon>Lampyridae</taxon>
        <taxon>Lampyrinae</taxon>
        <taxon>Photinus</taxon>
    </lineage>
</organism>
<dbReference type="CDD" id="cd06135">
    <property type="entry name" value="Orn"/>
    <property type="match status" value="1"/>
</dbReference>
<protein>
    <recommendedName>
        <fullName evidence="5">Probable oligoribonuclease</fullName>
    </recommendedName>
</protein>
<dbReference type="OrthoDB" id="270189at2759"/>
<evidence type="ECO:0000313" key="8">
    <source>
        <dbReference type="EMBL" id="KAB0801824.1"/>
    </source>
</evidence>
<dbReference type="EMBL" id="VVIM01000002">
    <property type="protein sequence ID" value="KAB0801824.1"/>
    <property type="molecule type" value="Genomic_DNA"/>
</dbReference>
<keyword evidence="9" id="KW-1185">Reference proteome</keyword>
<dbReference type="NCBIfam" id="NF003765">
    <property type="entry name" value="PRK05359.1"/>
    <property type="match status" value="1"/>
</dbReference>
<evidence type="ECO:0000313" key="7">
    <source>
        <dbReference type="EMBL" id="JAV66822.1"/>
    </source>
</evidence>
<feature type="domain" description="Exonuclease" evidence="6">
    <location>
        <begin position="33"/>
        <end position="207"/>
    </location>
</feature>
<accession>A0A1Y1KZJ3</accession>
<dbReference type="SUPFAM" id="SSF53098">
    <property type="entry name" value="Ribonuclease H-like"/>
    <property type="match status" value="1"/>
</dbReference>
<keyword evidence="3" id="KW-0378">Hydrolase</keyword>
<dbReference type="GO" id="GO:0003676">
    <property type="term" value="F:nucleic acid binding"/>
    <property type="evidence" value="ECO:0007669"/>
    <property type="project" value="InterPro"/>
</dbReference>
<dbReference type="Proteomes" id="UP000327044">
    <property type="component" value="Unassembled WGS sequence"/>
</dbReference>
<dbReference type="PANTHER" id="PTHR11046:SF0">
    <property type="entry name" value="OLIGORIBONUCLEASE, MITOCHONDRIAL"/>
    <property type="match status" value="1"/>
</dbReference>